<feature type="transmembrane region" description="Helical" evidence="1">
    <location>
        <begin position="157"/>
        <end position="175"/>
    </location>
</feature>
<proteinExistence type="predicted"/>
<feature type="transmembrane region" description="Helical" evidence="1">
    <location>
        <begin position="195"/>
        <end position="214"/>
    </location>
</feature>
<keyword evidence="1" id="KW-1133">Transmembrane helix</keyword>
<evidence type="ECO:0000256" key="1">
    <source>
        <dbReference type="SAM" id="Phobius"/>
    </source>
</evidence>
<keyword evidence="1" id="KW-0472">Membrane</keyword>
<dbReference type="AlphaFoldDB" id="A0A841E347"/>
<accession>A0A841E347</accession>
<dbReference type="Proteomes" id="UP000558997">
    <property type="component" value="Unassembled WGS sequence"/>
</dbReference>
<sequence>MDVVRRRAGWLLGLGLLGGLVWATVVTLSMPGWYDPDRDCGKKFLTEDNLTTVRSGWFPPSASCVYGDTVRQYMSTTRSVVLSIIGVLLLAVIAVSLVLVVRRLTGDPGPVRTADDINLRRRRRTHLIFGAIDMALVFAVVTFVNVAAIAFGELPGAILFIVLTLVGLSAFGAALDNHMGPLPSTALESRRRGTVAGLTTYGLVFAATAFAGQLPFFRFWAAPAAGVAYAVIVGVQWSRSTRPNPTKAQAVSRVEL</sequence>
<organism evidence="2 3">
    <name type="scientific">Kribbella solani</name>
    <dbReference type="NCBI Taxonomy" id="236067"/>
    <lineage>
        <taxon>Bacteria</taxon>
        <taxon>Bacillati</taxon>
        <taxon>Actinomycetota</taxon>
        <taxon>Actinomycetes</taxon>
        <taxon>Propionibacteriales</taxon>
        <taxon>Kribbellaceae</taxon>
        <taxon>Kribbella</taxon>
    </lineage>
</organism>
<keyword evidence="3" id="KW-1185">Reference proteome</keyword>
<evidence type="ECO:0000313" key="2">
    <source>
        <dbReference type="EMBL" id="MBB5983380.1"/>
    </source>
</evidence>
<name>A0A841E347_9ACTN</name>
<feature type="transmembrane region" description="Helical" evidence="1">
    <location>
        <begin position="80"/>
        <end position="101"/>
    </location>
</feature>
<dbReference type="EMBL" id="JACHNF010000001">
    <property type="protein sequence ID" value="MBB5983380.1"/>
    <property type="molecule type" value="Genomic_DNA"/>
</dbReference>
<feature type="transmembrane region" description="Helical" evidence="1">
    <location>
        <begin position="127"/>
        <end position="151"/>
    </location>
</feature>
<gene>
    <name evidence="2" type="ORF">HDA44_006721</name>
</gene>
<reference evidence="2 3" key="1">
    <citation type="submission" date="2020-08" db="EMBL/GenBank/DDBJ databases">
        <title>Sequencing the genomes of 1000 actinobacteria strains.</title>
        <authorList>
            <person name="Klenk H.-P."/>
        </authorList>
    </citation>
    <scope>NUCLEOTIDE SEQUENCE [LARGE SCALE GENOMIC DNA]</scope>
    <source>
        <strain evidence="2 3">DSM 17294</strain>
    </source>
</reference>
<feature type="transmembrane region" description="Helical" evidence="1">
    <location>
        <begin position="220"/>
        <end position="237"/>
    </location>
</feature>
<comment type="caution">
    <text evidence="2">The sequence shown here is derived from an EMBL/GenBank/DDBJ whole genome shotgun (WGS) entry which is preliminary data.</text>
</comment>
<protein>
    <submittedName>
        <fullName evidence="2">Uncharacterized protein</fullName>
    </submittedName>
</protein>
<evidence type="ECO:0000313" key="3">
    <source>
        <dbReference type="Proteomes" id="UP000558997"/>
    </source>
</evidence>
<dbReference type="RefSeq" id="WP_184841332.1">
    <property type="nucleotide sequence ID" value="NZ_BAAAVN010000023.1"/>
</dbReference>
<keyword evidence="1" id="KW-0812">Transmembrane</keyword>